<name>A0AAD7QLS4_9ASCO</name>
<evidence type="ECO:0000313" key="2">
    <source>
        <dbReference type="EMBL" id="KAJ8097543.1"/>
    </source>
</evidence>
<dbReference type="RefSeq" id="XP_056040993.1">
    <property type="nucleotide sequence ID" value="XM_056188651.1"/>
</dbReference>
<dbReference type="EMBL" id="JARPMG010000011">
    <property type="protein sequence ID" value="KAJ8097543.1"/>
    <property type="molecule type" value="Genomic_DNA"/>
</dbReference>
<dbReference type="AlphaFoldDB" id="A0AAD7QLS4"/>
<reference evidence="2" key="1">
    <citation type="submission" date="2023-03" db="EMBL/GenBank/DDBJ databases">
        <title>Near-Complete genome sequence of Lipomyces tetrasporous NRRL Y-64009, an oleaginous yeast capable of growing on lignocellulosic hydrolysates.</title>
        <authorList>
            <consortium name="Lawrence Berkeley National Laboratory"/>
            <person name="Jagtap S.S."/>
            <person name="Liu J.-J."/>
            <person name="Walukiewicz H.E."/>
            <person name="Pangilinan J."/>
            <person name="Lipzen A."/>
            <person name="Ahrendt S."/>
            <person name="Koriabine M."/>
            <person name="Cobaugh K."/>
            <person name="Salamov A."/>
            <person name="Yoshinaga Y."/>
            <person name="Ng V."/>
            <person name="Daum C."/>
            <person name="Grigoriev I.V."/>
            <person name="Slininger P.J."/>
            <person name="Dien B.S."/>
            <person name="Jin Y.-S."/>
            <person name="Rao C.V."/>
        </authorList>
    </citation>
    <scope>NUCLEOTIDE SEQUENCE</scope>
    <source>
        <strain evidence="2">NRRL Y-64009</strain>
    </source>
</reference>
<evidence type="ECO:0000256" key="1">
    <source>
        <dbReference type="SAM" id="MobiDB-lite"/>
    </source>
</evidence>
<gene>
    <name evidence="2" type="ORF">POJ06DRAFT_261659</name>
</gene>
<dbReference type="Proteomes" id="UP001217417">
    <property type="component" value="Unassembled WGS sequence"/>
</dbReference>
<protein>
    <submittedName>
        <fullName evidence="2">Uncharacterized protein</fullName>
    </submittedName>
</protein>
<feature type="region of interest" description="Disordered" evidence="1">
    <location>
        <begin position="1"/>
        <end position="46"/>
    </location>
</feature>
<feature type="compositionally biased region" description="Polar residues" evidence="1">
    <location>
        <begin position="1"/>
        <end position="16"/>
    </location>
</feature>
<proteinExistence type="predicted"/>
<evidence type="ECO:0000313" key="3">
    <source>
        <dbReference type="Proteomes" id="UP001217417"/>
    </source>
</evidence>
<comment type="caution">
    <text evidence="2">The sequence shown here is derived from an EMBL/GenBank/DDBJ whole genome shotgun (WGS) entry which is preliminary data.</text>
</comment>
<accession>A0AAD7QLS4</accession>
<feature type="region of interest" description="Disordered" evidence="1">
    <location>
        <begin position="223"/>
        <end position="242"/>
    </location>
</feature>
<organism evidence="2 3">
    <name type="scientific">Lipomyces tetrasporus</name>
    <dbReference type="NCBI Taxonomy" id="54092"/>
    <lineage>
        <taxon>Eukaryota</taxon>
        <taxon>Fungi</taxon>
        <taxon>Dikarya</taxon>
        <taxon>Ascomycota</taxon>
        <taxon>Saccharomycotina</taxon>
        <taxon>Lipomycetes</taxon>
        <taxon>Lipomycetales</taxon>
        <taxon>Lipomycetaceae</taxon>
        <taxon>Lipomyces</taxon>
    </lineage>
</organism>
<sequence>MSFAESVTNEGTNNDHLQCHDERHDRRTPPAIIPSPKNTQHESWDEDFASATPSADSVMHLHPILRIPSEIERSQKPIRLHLRNIRDFATAATELSRILGLLSNCRSDLNSSERGKTDGHRKLVVADQVLEEAEAIVALAENREEYGDVSDDLPQPADLALECSGHQRRHSAVGRSILQELATVSAHSSGSDSRIGVEPQADMALDLHEDFDFDDDTVWDVDTDEEPASPVSQNIAKSSTSTTSAKLNFSAEALPGLIERTHKLIAELSSALCNSNESRENSSP</sequence>
<dbReference type="GeneID" id="80883817"/>
<keyword evidence="3" id="KW-1185">Reference proteome</keyword>
<feature type="compositionally biased region" description="Basic and acidic residues" evidence="1">
    <location>
        <begin position="17"/>
        <end position="28"/>
    </location>
</feature>